<dbReference type="Proteomes" id="UP000474777">
    <property type="component" value="Unassembled WGS sequence"/>
</dbReference>
<evidence type="ECO:0000313" key="2">
    <source>
        <dbReference type="EMBL" id="NEM98188.1"/>
    </source>
</evidence>
<proteinExistence type="predicted"/>
<accession>A0A6B3LWC4</accession>
<comment type="caution">
    <text evidence="2">The sequence shown here is derived from an EMBL/GenBank/DDBJ whole genome shotgun (WGS) entry which is preliminary data.</text>
</comment>
<name>A0A6B3LWC4_9BACT</name>
<keyword evidence="3" id="KW-1185">Reference proteome</keyword>
<evidence type="ECO:0000256" key="1">
    <source>
        <dbReference type="SAM" id="Phobius"/>
    </source>
</evidence>
<protein>
    <submittedName>
        <fullName evidence="2">Uncharacterized protein</fullName>
    </submittedName>
</protein>
<dbReference type="RefSeq" id="WP_163915075.1">
    <property type="nucleotide sequence ID" value="NZ_JAAGWD010000004.1"/>
</dbReference>
<evidence type="ECO:0000313" key="3">
    <source>
        <dbReference type="Proteomes" id="UP000474777"/>
    </source>
</evidence>
<keyword evidence="1" id="KW-1133">Transmembrane helix</keyword>
<dbReference type="AlphaFoldDB" id="A0A6B3LWC4"/>
<keyword evidence="1" id="KW-0812">Transmembrane</keyword>
<feature type="transmembrane region" description="Helical" evidence="1">
    <location>
        <begin position="29"/>
        <end position="50"/>
    </location>
</feature>
<keyword evidence="1" id="KW-0472">Membrane</keyword>
<reference evidence="2 3" key="1">
    <citation type="submission" date="2020-02" db="EMBL/GenBank/DDBJ databases">
        <authorList>
            <person name="Kim M.K."/>
        </authorList>
    </citation>
    <scope>NUCLEOTIDE SEQUENCE [LARGE SCALE GENOMIC DNA]</scope>
    <source>
        <strain evidence="2 3">BT327</strain>
    </source>
</reference>
<gene>
    <name evidence="2" type="ORF">GXP69_10810</name>
</gene>
<sequence>MLSLFLLGGGGFAIVREMLWLDAMRPGWLVAATLLVLAGAAGLAICANLIPLRETYFSMNSSRLGYRLTFFGRKQELFWTQIRAVMLTDEKVVFELRNEKELVMPLHHIPDSKIARHIQASISLAAMEQNIKVNGVLAQGKARLQQA</sequence>
<dbReference type="EMBL" id="JAAGWD010000004">
    <property type="protein sequence ID" value="NEM98188.1"/>
    <property type="molecule type" value="Genomic_DNA"/>
</dbReference>
<organism evidence="2 3">
    <name type="scientific">Pontibacter burrus</name>
    <dbReference type="NCBI Taxonomy" id="2704466"/>
    <lineage>
        <taxon>Bacteria</taxon>
        <taxon>Pseudomonadati</taxon>
        <taxon>Bacteroidota</taxon>
        <taxon>Cytophagia</taxon>
        <taxon>Cytophagales</taxon>
        <taxon>Hymenobacteraceae</taxon>
        <taxon>Pontibacter</taxon>
    </lineage>
</organism>